<dbReference type="PATRIC" id="fig|451.8.peg.3062"/>
<dbReference type="EMBL" id="LN614830">
    <property type="protein sequence ID" value="CEG61492.1"/>
    <property type="molecule type" value="Genomic_DNA"/>
</dbReference>
<dbReference type="Gene3D" id="3.30.870.10">
    <property type="entry name" value="Endonuclease Chain A"/>
    <property type="match status" value="2"/>
</dbReference>
<evidence type="ECO:0000313" key="2">
    <source>
        <dbReference type="EMBL" id="CEG61492.1"/>
    </source>
</evidence>
<protein>
    <submittedName>
        <fullName evidence="3">Phosphatidylserine/phosphatidylglycerophosphate/cardiolipin synthase</fullName>
    </submittedName>
</protein>
<dbReference type="PANTHER" id="PTHR21248:SF22">
    <property type="entry name" value="PHOSPHOLIPASE D"/>
    <property type="match status" value="1"/>
</dbReference>
<evidence type="ECO:0000313" key="5">
    <source>
        <dbReference type="Proteomes" id="UP000182998"/>
    </source>
</evidence>
<reference evidence="4" key="2">
    <citation type="submission" date="2014-09" db="EMBL/GenBank/DDBJ databases">
        <authorList>
            <person name="Gomez-Valero L."/>
        </authorList>
    </citation>
    <scope>NUCLEOTIDE SEQUENCE [LARGE SCALE GENOMIC DNA]</scope>
    <source>
        <strain evidence="4">ATCC33218</strain>
    </source>
</reference>
<dbReference type="STRING" id="451.B6N58_05030"/>
<evidence type="ECO:0000313" key="3">
    <source>
        <dbReference type="EMBL" id="SCY44232.1"/>
    </source>
</evidence>
<accession>A0A098GHP3</accession>
<organism evidence="2 4">
    <name type="scientific">Legionella micdadei</name>
    <name type="common">Tatlockia micdadei</name>
    <dbReference type="NCBI Taxonomy" id="451"/>
    <lineage>
        <taxon>Bacteria</taxon>
        <taxon>Pseudomonadati</taxon>
        <taxon>Pseudomonadota</taxon>
        <taxon>Gammaproteobacteria</taxon>
        <taxon>Legionellales</taxon>
        <taxon>Legionellaceae</taxon>
        <taxon>Legionella</taxon>
    </lineage>
</organism>
<evidence type="ECO:0000259" key="1">
    <source>
        <dbReference type="PROSITE" id="PS50035"/>
    </source>
</evidence>
<proteinExistence type="predicted"/>
<dbReference type="RefSeq" id="WP_143001007.1">
    <property type="nucleotide sequence ID" value="NZ_CP020614.1"/>
</dbReference>
<dbReference type="EMBL" id="FMVN01000008">
    <property type="protein sequence ID" value="SCY44232.1"/>
    <property type="molecule type" value="Genomic_DNA"/>
</dbReference>
<dbReference type="Proteomes" id="UP000032414">
    <property type="component" value="Chromosome I"/>
</dbReference>
<feature type="domain" description="PLD phosphodiesterase" evidence="1">
    <location>
        <begin position="400"/>
        <end position="426"/>
    </location>
</feature>
<dbReference type="Pfam" id="PF13091">
    <property type="entry name" value="PLDc_2"/>
    <property type="match status" value="1"/>
</dbReference>
<keyword evidence="5" id="KW-1185">Reference proteome</keyword>
<name>A0A098GHP3_LEGMI</name>
<dbReference type="InterPro" id="IPR001736">
    <property type="entry name" value="PLipase_D/transphosphatidylase"/>
</dbReference>
<sequence>MKNQSATINNQLSQRARSILFSVLTVILLMTTSSANAGVYPWVWLGKDDIRVTDHARLEAKFRLHLIANAKESLDIATFDQRMDQPIGLPLLQALESAAQRGVQIRFAAAWVSALLNDPSRKAEQYLKGIASRHPNFKFISVGGPTMWKQGWGILDGIHQKIFLIDNKIALVTGRGHAGEYLNWLDTAFFYKGDIVDQTRDAFEQMWQTIERENGLQDQEEVLGLANAVIPEESPKQLFLSDCPSLQLTSEEMQEFNALKLWAEAPPSNNHDYQARSIYYNFLEQMRTEADLQGRTPGSFSYDERAKFLQDPFIDTVLLLLPQTNRFQMSILATILEDRVVETIIRERQRGMEMELITNGKKAHSVFPTAPGWFAGIHTLDDLLQVGVTAHEVKQKGAETGIYLHRKLLILDDHVFFGSHNFTKASTLTTDEYSIEVASQDFADRMEQLSHHSIEVNTVPFDADEVHRERLATPVRQWFASLFEILYLKPPQKR</sequence>
<dbReference type="Proteomes" id="UP000182998">
    <property type="component" value="Unassembled WGS sequence"/>
</dbReference>
<evidence type="ECO:0000313" key="4">
    <source>
        <dbReference type="Proteomes" id="UP000032414"/>
    </source>
</evidence>
<dbReference type="GO" id="GO:0030572">
    <property type="term" value="F:phosphatidyltransferase activity"/>
    <property type="evidence" value="ECO:0007669"/>
    <property type="project" value="UniProtKB-ARBA"/>
</dbReference>
<dbReference type="SUPFAM" id="SSF56024">
    <property type="entry name" value="Phospholipase D/nuclease"/>
    <property type="match status" value="2"/>
</dbReference>
<dbReference type="PANTHER" id="PTHR21248">
    <property type="entry name" value="CARDIOLIPIN SYNTHASE"/>
    <property type="match status" value="1"/>
</dbReference>
<dbReference type="AlphaFoldDB" id="A0A098GHP3"/>
<dbReference type="SMART" id="SM00155">
    <property type="entry name" value="PLDc"/>
    <property type="match status" value="2"/>
</dbReference>
<dbReference type="HOGENOM" id="CLU_551983_0_0_6"/>
<dbReference type="OrthoDB" id="9814092at2"/>
<dbReference type="GO" id="GO:0032049">
    <property type="term" value="P:cardiolipin biosynthetic process"/>
    <property type="evidence" value="ECO:0007669"/>
    <property type="project" value="UniProtKB-ARBA"/>
</dbReference>
<reference evidence="2" key="1">
    <citation type="submission" date="2014-09" db="EMBL/GenBank/DDBJ databases">
        <authorList>
            <person name="GOMEZ-VALERO Laura"/>
        </authorList>
    </citation>
    <scope>NUCLEOTIDE SEQUENCE</scope>
    <source>
        <strain evidence="2">ATCC33218</strain>
    </source>
</reference>
<reference evidence="3 5" key="3">
    <citation type="submission" date="2016-10" db="EMBL/GenBank/DDBJ databases">
        <authorList>
            <person name="Varghese N."/>
            <person name="Submissions S."/>
        </authorList>
    </citation>
    <scope>NUCLEOTIDE SEQUENCE [LARGE SCALE GENOMIC DNA]</scope>
    <source>
        <strain evidence="3 5">ATCC 33218</strain>
    </source>
</reference>
<dbReference type="InterPro" id="IPR025202">
    <property type="entry name" value="PLD-like_dom"/>
</dbReference>
<dbReference type="PROSITE" id="PS50035">
    <property type="entry name" value="PLD"/>
    <property type="match status" value="1"/>
</dbReference>
<dbReference type="KEGG" id="tmc:LMI_2220"/>
<gene>
    <name evidence="2" type="ORF">LMI_2220</name>
    <name evidence="3" type="ORF">SAMN02982997_01701</name>
</gene>